<dbReference type="PROSITE" id="PS01081">
    <property type="entry name" value="HTH_TETR_1"/>
    <property type="match status" value="1"/>
</dbReference>
<reference evidence="4 5" key="1">
    <citation type="submission" date="2016-06" db="EMBL/GenBank/DDBJ databases">
        <authorList>
            <person name="Kjaerup R.B."/>
            <person name="Dalgaard T.S."/>
            <person name="Juul-Madsen H.R."/>
        </authorList>
    </citation>
    <scope>NUCLEOTIDE SEQUENCE [LARGE SCALE GENOMIC DNA]</scope>
    <source>
        <strain evidence="4 5">CECT 8886</strain>
    </source>
</reference>
<dbReference type="GO" id="GO:0003700">
    <property type="term" value="F:DNA-binding transcription factor activity"/>
    <property type="evidence" value="ECO:0007669"/>
    <property type="project" value="TreeGrafter"/>
</dbReference>
<dbReference type="PANTHER" id="PTHR30055:SF223">
    <property type="entry name" value="HTH-TYPE TRANSCRIPTIONAL REGULATOR UIDR"/>
    <property type="match status" value="1"/>
</dbReference>
<dbReference type="OrthoDB" id="116240at2"/>
<name>A0A1A8TKF5_9GAMM</name>
<dbReference type="SUPFAM" id="SSF46689">
    <property type="entry name" value="Homeodomain-like"/>
    <property type="match status" value="1"/>
</dbReference>
<dbReference type="PANTHER" id="PTHR30055">
    <property type="entry name" value="HTH-TYPE TRANSCRIPTIONAL REGULATOR RUTR"/>
    <property type="match status" value="1"/>
</dbReference>
<keyword evidence="1 2" id="KW-0238">DNA-binding</keyword>
<gene>
    <name evidence="4" type="ORF">MSP8886_02750</name>
</gene>
<protein>
    <submittedName>
        <fullName evidence="4">DNA-binding transcriptional repressor AcrR</fullName>
    </submittedName>
</protein>
<dbReference type="AlphaFoldDB" id="A0A1A8TKF5"/>
<evidence type="ECO:0000256" key="1">
    <source>
        <dbReference type="ARBA" id="ARBA00023125"/>
    </source>
</evidence>
<dbReference type="InterPro" id="IPR050109">
    <property type="entry name" value="HTH-type_TetR-like_transc_reg"/>
</dbReference>
<dbReference type="Pfam" id="PF00440">
    <property type="entry name" value="TetR_N"/>
    <property type="match status" value="1"/>
</dbReference>
<sequence length="195" mass="21560">MSSRQTQKANTRAKIKRIAKQAFLDNGIENTSTRYLSAQAGVSVGTLFVHFPDKLSLVKDIFFDEMDVALREAADAQTHSLSPTDYLLQMAQVLFAFYDQYSEFARLALFDSLAHGGYHSKQLSVMTEGVTKRFKAVGVDEKTAVIFAENMAANFCMVLFDGLPSGVLGVKAIERLNSLNLPFDVSFKNAQKKTG</sequence>
<dbReference type="EMBL" id="FLOB01000006">
    <property type="protein sequence ID" value="SBS33429.1"/>
    <property type="molecule type" value="Genomic_DNA"/>
</dbReference>
<feature type="DNA-binding region" description="H-T-H motif" evidence="2">
    <location>
        <begin position="32"/>
        <end position="51"/>
    </location>
</feature>
<dbReference type="GO" id="GO:0000976">
    <property type="term" value="F:transcription cis-regulatory region binding"/>
    <property type="evidence" value="ECO:0007669"/>
    <property type="project" value="TreeGrafter"/>
</dbReference>
<accession>A0A1A8TKF5</accession>
<dbReference type="Gene3D" id="1.10.357.10">
    <property type="entry name" value="Tetracycline Repressor, domain 2"/>
    <property type="match status" value="1"/>
</dbReference>
<dbReference type="PROSITE" id="PS50977">
    <property type="entry name" value="HTH_TETR_2"/>
    <property type="match status" value="1"/>
</dbReference>
<dbReference type="Proteomes" id="UP000092544">
    <property type="component" value="Unassembled WGS sequence"/>
</dbReference>
<evidence type="ECO:0000256" key="2">
    <source>
        <dbReference type="PROSITE-ProRule" id="PRU00335"/>
    </source>
</evidence>
<evidence type="ECO:0000259" key="3">
    <source>
        <dbReference type="PROSITE" id="PS50977"/>
    </source>
</evidence>
<keyword evidence="5" id="KW-1185">Reference proteome</keyword>
<feature type="domain" description="HTH tetR-type" evidence="3">
    <location>
        <begin position="9"/>
        <end position="69"/>
    </location>
</feature>
<dbReference type="RefSeq" id="WP_067017330.1">
    <property type="nucleotide sequence ID" value="NZ_FLOB01000006.1"/>
</dbReference>
<dbReference type="STRING" id="1792290.MSP8886_02750"/>
<dbReference type="InterPro" id="IPR023772">
    <property type="entry name" value="DNA-bd_HTH_TetR-type_CS"/>
</dbReference>
<evidence type="ECO:0000313" key="4">
    <source>
        <dbReference type="EMBL" id="SBS33429.1"/>
    </source>
</evidence>
<proteinExistence type="predicted"/>
<organism evidence="4 5">
    <name type="scientific">Marinomonas spartinae</name>
    <dbReference type="NCBI Taxonomy" id="1792290"/>
    <lineage>
        <taxon>Bacteria</taxon>
        <taxon>Pseudomonadati</taxon>
        <taxon>Pseudomonadota</taxon>
        <taxon>Gammaproteobacteria</taxon>
        <taxon>Oceanospirillales</taxon>
        <taxon>Oceanospirillaceae</taxon>
        <taxon>Marinomonas</taxon>
    </lineage>
</organism>
<dbReference type="InterPro" id="IPR001647">
    <property type="entry name" value="HTH_TetR"/>
</dbReference>
<evidence type="ECO:0000313" key="5">
    <source>
        <dbReference type="Proteomes" id="UP000092544"/>
    </source>
</evidence>
<dbReference type="InterPro" id="IPR009057">
    <property type="entry name" value="Homeodomain-like_sf"/>
</dbReference>